<keyword evidence="2" id="KW-1185">Reference proteome</keyword>
<dbReference type="WBParaSite" id="ALUE_0000487801-mRNA-1">
    <property type="protein sequence ID" value="ALUE_0000487801-mRNA-1"/>
    <property type="gene ID" value="ALUE_0000487801"/>
</dbReference>
<dbReference type="Proteomes" id="UP000036681">
    <property type="component" value="Unplaced"/>
</dbReference>
<proteinExistence type="predicted"/>
<evidence type="ECO:0000256" key="1">
    <source>
        <dbReference type="SAM" id="Phobius"/>
    </source>
</evidence>
<sequence>MGATWSTRTVPQREFDRLSAAYDRQISDQIALHNLHFEQKRSFELATNRESLGWEVMAASTVTVALVMTAAALKNKLMAVPIIILVMGIGYRYDRCYGEHASDIKACAERLLEEDRRRFEMIGGPITLDEIDARVQSKRQHSHLDRSSGGVTSN</sequence>
<reference evidence="3" key="1">
    <citation type="submission" date="2017-02" db="UniProtKB">
        <authorList>
            <consortium name="WormBaseParasite"/>
        </authorList>
    </citation>
    <scope>IDENTIFICATION</scope>
</reference>
<dbReference type="GO" id="GO:0005886">
    <property type="term" value="C:plasma membrane"/>
    <property type="evidence" value="ECO:0007669"/>
    <property type="project" value="InterPro"/>
</dbReference>
<accession>A0A0M3HRF2</accession>
<dbReference type="AlphaFoldDB" id="A0A0M3HRF2"/>
<dbReference type="PANTHER" id="PTHR13411:SF6">
    <property type="entry name" value="PLASMINOGEN RECEPTOR (KT)"/>
    <property type="match status" value="1"/>
</dbReference>
<keyword evidence="1" id="KW-0812">Transmembrane</keyword>
<feature type="transmembrane region" description="Helical" evidence="1">
    <location>
        <begin position="52"/>
        <end position="73"/>
    </location>
</feature>
<dbReference type="InterPro" id="IPR019319">
    <property type="entry name" value="Plg-R(KT)"/>
</dbReference>
<keyword evidence="1" id="KW-0472">Membrane</keyword>
<organism evidence="2 3">
    <name type="scientific">Ascaris lumbricoides</name>
    <name type="common">Giant roundworm</name>
    <dbReference type="NCBI Taxonomy" id="6252"/>
    <lineage>
        <taxon>Eukaryota</taxon>
        <taxon>Metazoa</taxon>
        <taxon>Ecdysozoa</taxon>
        <taxon>Nematoda</taxon>
        <taxon>Chromadorea</taxon>
        <taxon>Rhabditida</taxon>
        <taxon>Spirurina</taxon>
        <taxon>Ascaridomorpha</taxon>
        <taxon>Ascaridoidea</taxon>
        <taxon>Ascarididae</taxon>
        <taxon>Ascaris</taxon>
    </lineage>
</organism>
<evidence type="ECO:0000313" key="2">
    <source>
        <dbReference type="Proteomes" id="UP000036681"/>
    </source>
</evidence>
<keyword evidence="1" id="KW-1133">Transmembrane helix</keyword>
<protein>
    <submittedName>
        <fullName evidence="3">DUF4231 domain-containing protein</fullName>
    </submittedName>
</protein>
<name>A0A0M3HRF2_ASCLU</name>
<dbReference type="Pfam" id="PF10166">
    <property type="entry name" value="DUF2368"/>
    <property type="match status" value="1"/>
</dbReference>
<dbReference type="PANTHER" id="PTHR13411">
    <property type="entry name" value="PLASMINOGEN RECEPTOR (KT)"/>
    <property type="match status" value="1"/>
</dbReference>
<evidence type="ECO:0000313" key="3">
    <source>
        <dbReference type="WBParaSite" id="ALUE_0000487801-mRNA-1"/>
    </source>
</evidence>